<evidence type="ECO:0000259" key="5">
    <source>
        <dbReference type="Pfam" id="PF18317"/>
    </source>
</evidence>
<dbReference type="SUPFAM" id="SSF51735">
    <property type="entry name" value="NAD(P)-binding Rossmann-fold domains"/>
    <property type="match status" value="1"/>
</dbReference>
<dbReference type="Proteomes" id="UP000199392">
    <property type="component" value="Unassembled WGS sequence"/>
</dbReference>
<feature type="domain" description="Shikimate dehydrogenase substrate binding N-terminal" evidence="4">
    <location>
        <begin position="15"/>
        <end position="102"/>
    </location>
</feature>
<keyword evidence="2" id="KW-0560">Oxidoreductase</keyword>
<proteinExistence type="predicted"/>
<dbReference type="AlphaFoldDB" id="A0A1I6QZ09"/>
<dbReference type="InterPro" id="IPR046346">
    <property type="entry name" value="Aminoacid_DH-like_N_sf"/>
</dbReference>
<evidence type="ECO:0000256" key="2">
    <source>
        <dbReference type="ARBA" id="ARBA00023002"/>
    </source>
</evidence>
<accession>A0A1I6QZ09</accession>
<dbReference type="Pfam" id="PF08501">
    <property type="entry name" value="Shikimate_dh_N"/>
    <property type="match status" value="1"/>
</dbReference>
<gene>
    <name evidence="6" type="ORF">SAMN04488050_102533</name>
</gene>
<keyword evidence="3" id="KW-0057">Aromatic amino acid biosynthesis</keyword>
<dbReference type="OrthoDB" id="9792692at2"/>
<dbReference type="STRING" id="311180.SAMN04488050_102533"/>
<evidence type="ECO:0000259" key="4">
    <source>
        <dbReference type="Pfam" id="PF08501"/>
    </source>
</evidence>
<dbReference type="SUPFAM" id="SSF53223">
    <property type="entry name" value="Aminoacid dehydrogenase-like, N-terminal domain"/>
    <property type="match status" value="1"/>
</dbReference>
<dbReference type="InterPro" id="IPR022893">
    <property type="entry name" value="Shikimate_DH_fam"/>
</dbReference>
<dbReference type="Gene3D" id="3.40.50.10860">
    <property type="entry name" value="Leucine Dehydrogenase, chain A, domain 1"/>
    <property type="match status" value="1"/>
</dbReference>
<dbReference type="GO" id="GO:0019632">
    <property type="term" value="P:shikimate metabolic process"/>
    <property type="evidence" value="ECO:0007669"/>
    <property type="project" value="TreeGrafter"/>
</dbReference>
<feature type="domain" description="SDH C-terminal" evidence="5">
    <location>
        <begin position="256"/>
        <end position="283"/>
    </location>
</feature>
<evidence type="ECO:0000313" key="7">
    <source>
        <dbReference type="Proteomes" id="UP000199392"/>
    </source>
</evidence>
<protein>
    <submittedName>
        <fullName evidence="6">Shikimate dehydrogenase</fullName>
    </submittedName>
</protein>
<evidence type="ECO:0000256" key="3">
    <source>
        <dbReference type="ARBA" id="ARBA00023141"/>
    </source>
</evidence>
<dbReference type="InterPro" id="IPR013708">
    <property type="entry name" value="Shikimate_DH-bd_N"/>
</dbReference>
<keyword evidence="7" id="KW-1185">Reference proteome</keyword>
<dbReference type="GO" id="GO:0005829">
    <property type="term" value="C:cytosol"/>
    <property type="evidence" value="ECO:0007669"/>
    <property type="project" value="TreeGrafter"/>
</dbReference>
<name>A0A1I6QZ09_9RHOB</name>
<dbReference type="InterPro" id="IPR036291">
    <property type="entry name" value="NAD(P)-bd_dom_sf"/>
</dbReference>
<dbReference type="Pfam" id="PF18317">
    <property type="entry name" value="SDH_C"/>
    <property type="match status" value="1"/>
</dbReference>
<dbReference type="GO" id="GO:0050661">
    <property type="term" value="F:NADP binding"/>
    <property type="evidence" value="ECO:0007669"/>
    <property type="project" value="TreeGrafter"/>
</dbReference>
<dbReference type="CDD" id="cd01065">
    <property type="entry name" value="NAD_bind_Shikimate_DH"/>
    <property type="match status" value="1"/>
</dbReference>
<dbReference type="NCBIfam" id="NF001319">
    <property type="entry name" value="PRK00258.3-3"/>
    <property type="match status" value="1"/>
</dbReference>
<dbReference type="RefSeq" id="WP_092420342.1">
    <property type="nucleotide sequence ID" value="NZ_FNCL01000001.1"/>
</dbReference>
<dbReference type="EMBL" id="FOZW01000002">
    <property type="protein sequence ID" value="SFS57709.1"/>
    <property type="molecule type" value="Genomic_DNA"/>
</dbReference>
<evidence type="ECO:0000313" key="6">
    <source>
        <dbReference type="EMBL" id="SFS57709.1"/>
    </source>
</evidence>
<dbReference type="Gene3D" id="3.40.50.720">
    <property type="entry name" value="NAD(P)-binding Rossmann-like Domain"/>
    <property type="match status" value="1"/>
</dbReference>
<dbReference type="PANTHER" id="PTHR21089">
    <property type="entry name" value="SHIKIMATE DEHYDROGENASE"/>
    <property type="match status" value="1"/>
</dbReference>
<dbReference type="NCBIfam" id="NF009201">
    <property type="entry name" value="PRK12549.1"/>
    <property type="match status" value="1"/>
</dbReference>
<keyword evidence="3" id="KW-0028">Amino-acid biosynthesis</keyword>
<reference evidence="7" key="1">
    <citation type="submission" date="2016-10" db="EMBL/GenBank/DDBJ databases">
        <authorList>
            <person name="Varghese N."/>
            <person name="Submissions S."/>
        </authorList>
    </citation>
    <scope>NUCLEOTIDE SEQUENCE [LARGE SCALE GENOMIC DNA]</scope>
    <source>
        <strain evidence="7">DSM 26894</strain>
    </source>
</reference>
<sequence length="300" mass="32138">MYNAQTREDCLLAGLIGQGIALSRTPLMQMQEARAQGLFTTYKKLDMDAPERRDMTLAQMVQSAEAAGFDGLNITYPYKIDVIPLLDELSENARAVGAVNTVVFQNGKRIGHNTDMWGFAESFRRGLAGAETDHAVLLGAGGAGVAVAHALADCGVKKLSIFDTDPARAEGLAKLVASNRPDAQTQAVSDLAELFAEDKPNGVVNATPMGMAKLPGMAIDETLIDESLWVADIVYFPLETQLIATARAKGCRVLPGSGMAVFQAVRAFELFTGRPADPVRMKATFDAFDQPAQDAANTKR</sequence>
<dbReference type="PANTHER" id="PTHR21089:SF1">
    <property type="entry name" value="BIFUNCTIONAL 3-DEHYDROQUINATE DEHYDRATASE_SHIKIMATE DEHYDROGENASE, CHLOROPLASTIC"/>
    <property type="match status" value="1"/>
</dbReference>
<dbReference type="InterPro" id="IPR041121">
    <property type="entry name" value="SDH_C"/>
</dbReference>
<dbReference type="GO" id="GO:0009073">
    <property type="term" value="P:aromatic amino acid family biosynthetic process"/>
    <property type="evidence" value="ECO:0007669"/>
    <property type="project" value="UniProtKB-KW"/>
</dbReference>
<evidence type="ECO:0000256" key="1">
    <source>
        <dbReference type="ARBA" id="ARBA00004871"/>
    </source>
</evidence>
<dbReference type="GO" id="GO:0009423">
    <property type="term" value="P:chorismate biosynthetic process"/>
    <property type="evidence" value="ECO:0007669"/>
    <property type="project" value="TreeGrafter"/>
</dbReference>
<comment type="pathway">
    <text evidence="1">Metabolic intermediate biosynthesis; chorismate biosynthesis; chorismate from D-erythrose 4-phosphate and phosphoenolpyruvate: step 4/7.</text>
</comment>
<organism evidence="6 7">
    <name type="scientific">Alloyangia pacifica</name>
    <dbReference type="NCBI Taxonomy" id="311180"/>
    <lineage>
        <taxon>Bacteria</taxon>
        <taxon>Pseudomonadati</taxon>
        <taxon>Pseudomonadota</taxon>
        <taxon>Alphaproteobacteria</taxon>
        <taxon>Rhodobacterales</taxon>
        <taxon>Roseobacteraceae</taxon>
        <taxon>Alloyangia</taxon>
    </lineage>
</organism>
<dbReference type="GO" id="GO:0004764">
    <property type="term" value="F:shikimate 3-dehydrogenase (NADP+) activity"/>
    <property type="evidence" value="ECO:0007669"/>
    <property type="project" value="InterPro"/>
</dbReference>